<dbReference type="AlphaFoldDB" id="A0A517QGM2"/>
<proteinExistence type="predicted"/>
<keyword evidence="2" id="KW-1185">Reference proteome</keyword>
<reference evidence="1 2" key="1">
    <citation type="submission" date="2019-03" db="EMBL/GenBank/DDBJ databases">
        <title>Deep-cultivation of Planctomycetes and their phenomic and genomic characterization uncovers novel biology.</title>
        <authorList>
            <person name="Wiegand S."/>
            <person name="Jogler M."/>
            <person name="Boedeker C."/>
            <person name="Pinto D."/>
            <person name="Vollmers J."/>
            <person name="Rivas-Marin E."/>
            <person name="Kohn T."/>
            <person name="Peeters S.H."/>
            <person name="Heuer A."/>
            <person name="Rast P."/>
            <person name="Oberbeckmann S."/>
            <person name="Bunk B."/>
            <person name="Jeske O."/>
            <person name="Meyerdierks A."/>
            <person name="Storesund J.E."/>
            <person name="Kallscheuer N."/>
            <person name="Luecker S."/>
            <person name="Lage O.M."/>
            <person name="Pohl T."/>
            <person name="Merkel B.J."/>
            <person name="Hornburger P."/>
            <person name="Mueller R.-W."/>
            <person name="Bruemmer F."/>
            <person name="Labrenz M."/>
            <person name="Spormann A.M."/>
            <person name="Op den Camp H."/>
            <person name="Overmann J."/>
            <person name="Amann R."/>
            <person name="Jetten M.S.M."/>
            <person name="Mascher T."/>
            <person name="Medema M.H."/>
            <person name="Devos D.P."/>
            <person name="Kaster A.-K."/>
            <person name="Ovreas L."/>
            <person name="Rohde M."/>
            <person name="Galperin M.Y."/>
            <person name="Jogler C."/>
        </authorList>
    </citation>
    <scope>NUCLEOTIDE SEQUENCE [LARGE SCALE GENOMIC DNA]</scope>
    <source>
        <strain evidence="1 2">Enr10</strain>
    </source>
</reference>
<evidence type="ECO:0000313" key="2">
    <source>
        <dbReference type="Proteomes" id="UP000315647"/>
    </source>
</evidence>
<gene>
    <name evidence="1" type="ORF">Enr10x_60650</name>
</gene>
<name>A0A517QGM2_9PLAN</name>
<protein>
    <submittedName>
        <fullName evidence="1">Uncharacterized protein</fullName>
    </submittedName>
</protein>
<evidence type="ECO:0000313" key="1">
    <source>
        <dbReference type="EMBL" id="QDT30697.1"/>
    </source>
</evidence>
<dbReference type="EMBL" id="CP037421">
    <property type="protein sequence ID" value="QDT30697.1"/>
    <property type="molecule type" value="Genomic_DNA"/>
</dbReference>
<sequence>MDLEQGARLKLDRTLIPESLHKIIPLAEKWGFECQDDQDEFIVQMKTAKPDEVAEFNQQIGEARDSIIEWGAMLPELDQHKSQMDEKVWDHPYWVFLSLLSIYDETYEVADRQVEWTALVRSNGFREASEQADHFFRNKAYQQFVETLAPYADLLSEMQKKKLSFARQKLDKQ</sequence>
<accession>A0A517QGM2</accession>
<dbReference type="Proteomes" id="UP000315647">
    <property type="component" value="Chromosome"/>
</dbReference>
<organism evidence="1 2">
    <name type="scientific">Gimesia panareensis</name>
    <dbReference type="NCBI Taxonomy" id="2527978"/>
    <lineage>
        <taxon>Bacteria</taxon>
        <taxon>Pseudomonadati</taxon>
        <taxon>Planctomycetota</taxon>
        <taxon>Planctomycetia</taxon>
        <taxon>Planctomycetales</taxon>
        <taxon>Planctomycetaceae</taxon>
        <taxon>Gimesia</taxon>
    </lineage>
</organism>